<dbReference type="SUPFAM" id="SSF56112">
    <property type="entry name" value="Protein kinase-like (PK-like)"/>
    <property type="match status" value="1"/>
</dbReference>
<comment type="subcellular location">
    <subcellularLocation>
        <location evidence="1">Membrane</location>
        <topology evidence="1">Single-pass type I membrane protein</topology>
    </subcellularLocation>
</comment>
<dbReference type="InterPro" id="IPR001245">
    <property type="entry name" value="Ser-Thr/Tyr_kinase_cat_dom"/>
</dbReference>
<keyword evidence="3 7" id="KW-0812">Transmembrane</keyword>
<dbReference type="Pfam" id="PF07714">
    <property type="entry name" value="PK_Tyr_Ser-Thr"/>
    <property type="match status" value="1"/>
</dbReference>
<name>A0A9W7I1C0_HIBTR</name>
<feature type="chain" id="PRO_5040772204" evidence="8">
    <location>
        <begin position="23"/>
        <end position="596"/>
    </location>
</feature>
<dbReference type="Pfam" id="PF08263">
    <property type="entry name" value="LRRNT_2"/>
    <property type="match status" value="1"/>
</dbReference>
<evidence type="ECO:0000256" key="1">
    <source>
        <dbReference type="ARBA" id="ARBA00004479"/>
    </source>
</evidence>
<protein>
    <submittedName>
        <fullName evidence="10">BAK1-interacting receptor-like kinase 2</fullName>
    </submittedName>
</protein>
<accession>A0A9W7I1C0</accession>
<dbReference type="PROSITE" id="PS50011">
    <property type="entry name" value="PROTEIN_KINASE_DOM"/>
    <property type="match status" value="1"/>
</dbReference>
<evidence type="ECO:0000313" key="11">
    <source>
        <dbReference type="Proteomes" id="UP001165190"/>
    </source>
</evidence>
<keyword evidence="10" id="KW-0808">Transferase</keyword>
<dbReference type="FunFam" id="3.30.200.20:FF:000428">
    <property type="entry name" value="Inactive LRR receptor-like serine/threonine-protein kinase BIR2"/>
    <property type="match status" value="1"/>
</dbReference>
<dbReference type="GO" id="GO:0004672">
    <property type="term" value="F:protein kinase activity"/>
    <property type="evidence" value="ECO:0007669"/>
    <property type="project" value="InterPro"/>
</dbReference>
<reference evidence="10" key="1">
    <citation type="submission" date="2023-05" db="EMBL/GenBank/DDBJ databases">
        <title>Genome and transcriptome analyses reveal genes involved in the formation of fine ridges on petal epidermal cells in Hibiscus trionum.</title>
        <authorList>
            <person name="Koshimizu S."/>
            <person name="Masuda S."/>
            <person name="Ishii T."/>
            <person name="Shirasu K."/>
            <person name="Hoshino A."/>
            <person name="Arita M."/>
        </authorList>
    </citation>
    <scope>NUCLEOTIDE SEQUENCE</scope>
    <source>
        <strain evidence="10">Hamamatsu line</strain>
    </source>
</reference>
<evidence type="ECO:0000313" key="10">
    <source>
        <dbReference type="EMBL" id="GMI86922.1"/>
    </source>
</evidence>
<dbReference type="AlphaFoldDB" id="A0A9W7I1C0"/>
<dbReference type="PRINTS" id="PR00019">
    <property type="entry name" value="LEURICHRPT"/>
</dbReference>
<gene>
    <name evidence="10" type="ORF">HRI_002361500</name>
</gene>
<dbReference type="GO" id="GO:0005524">
    <property type="term" value="F:ATP binding"/>
    <property type="evidence" value="ECO:0007669"/>
    <property type="project" value="InterPro"/>
</dbReference>
<dbReference type="Pfam" id="PF00560">
    <property type="entry name" value="LRR_1"/>
    <property type="match status" value="2"/>
</dbReference>
<evidence type="ECO:0000256" key="2">
    <source>
        <dbReference type="ARBA" id="ARBA00022614"/>
    </source>
</evidence>
<sequence length="596" mass="65786">MKGYFSRFLVLAWMFLPWLVLSAVTEDDMRCLEGVKNSVNDPDGKISGWSFNNNSLGFICNFVGVTCWNQRENRLLRLELREMRLSGQLPQSLEYCGSLQTLDLSANNLSGNIPPQICSWLPYLVTLDLSSNDLSGPIPSELSNCAYLNNLILSSNRLSGPIPYQLSGLDRLKRLSVADNDLTGAIPSAFEGHDKADFAGNSGLCGGPLGNCGGLSRRNLAIIIAAGVLGAAGSMLFGFGVWWWHHLRWVRLKNGFLGRGGYSGWAEKLTPHKSTQVSLFQKPLVKVKLADLMAATNSFGAESVIVSTRTGTTYKAVLPDGSVLAIKRLTSCRLGEKQFRIEMNRLGQLRHPNLAPLLGFCIAGYEKLLVYKHMSNGTLYSLLHGSVEALDWPTRFRIGLGAAKGLAWLHHGCNPPFLQQNISSNVILLDEDFDARIMDFGLAELMNTSYVNETSFMKEDLGELGYIAPGYSATMVASLKGEVFGFGVVLLELVTGQKPLEVNAGGEEGFIGNLVDWINHLSNSGRTKDAINDSLRGKGHDDEILQFLEIALNCVNPRPKDRWSMYKVYESLKNMAEQKGFSEEFDDFPLFFHESM</sequence>
<dbReference type="OrthoDB" id="598358at2759"/>
<dbReference type="InterPro" id="IPR011009">
    <property type="entry name" value="Kinase-like_dom_sf"/>
</dbReference>
<evidence type="ECO:0000256" key="4">
    <source>
        <dbReference type="ARBA" id="ARBA00022737"/>
    </source>
</evidence>
<dbReference type="EMBL" id="BSYR01000021">
    <property type="protein sequence ID" value="GMI86922.1"/>
    <property type="molecule type" value="Genomic_DNA"/>
</dbReference>
<evidence type="ECO:0000256" key="6">
    <source>
        <dbReference type="ARBA" id="ARBA00023136"/>
    </source>
</evidence>
<dbReference type="GO" id="GO:0016020">
    <property type="term" value="C:membrane"/>
    <property type="evidence" value="ECO:0007669"/>
    <property type="project" value="UniProtKB-SubCell"/>
</dbReference>
<evidence type="ECO:0000256" key="3">
    <source>
        <dbReference type="ARBA" id="ARBA00022692"/>
    </source>
</evidence>
<evidence type="ECO:0000259" key="9">
    <source>
        <dbReference type="PROSITE" id="PS50011"/>
    </source>
</evidence>
<dbReference type="Gene3D" id="1.10.510.10">
    <property type="entry name" value="Transferase(Phosphotransferase) domain 1"/>
    <property type="match status" value="1"/>
</dbReference>
<keyword evidence="10" id="KW-0418">Kinase</keyword>
<keyword evidence="10" id="KW-0675">Receptor</keyword>
<keyword evidence="5 7" id="KW-1133">Transmembrane helix</keyword>
<proteinExistence type="predicted"/>
<keyword evidence="11" id="KW-1185">Reference proteome</keyword>
<feature type="domain" description="Protein kinase" evidence="9">
    <location>
        <begin position="299"/>
        <end position="581"/>
    </location>
</feature>
<evidence type="ECO:0000256" key="7">
    <source>
        <dbReference type="SAM" id="Phobius"/>
    </source>
</evidence>
<evidence type="ECO:0000256" key="8">
    <source>
        <dbReference type="SAM" id="SignalP"/>
    </source>
</evidence>
<dbReference type="FunFam" id="3.80.10.10:FF:000415">
    <property type="entry name" value="Inactive LRR receptor-like serine/threonine-protein kinase BIR2"/>
    <property type="match status" value="1"/>
</dbReference>
<dbReference type="Proteomes" id="UP001165190">
    <property type="component" value="Unassembled WGS sequence"/>
</dbReference>
<dbReference type="Gene3D" id="3.30.200.20">
    <property type="entry name" value="Phosphorylase Kinase, domain 1"/>
    <property type="match status" value="1"/>
</dbReference>
<dbReference type="PANTHER" id="PTHR48006:SF87">
    <property type="entry name" value="INACTIVE LRR RECEPTOR-LIKE SERINE_THREONINE-PROTEIN KINASE BIR2"/>
    <property type="match status" value="1"/>
</dbReference>
<keyword evidence="8" id="KW-0732">Signal</keyword>
<evidence type="ECO:0000256" key="5">
    <source>
        <dbReference type="ARBA" id="ARBA00022989"/>
    </source>
</evidence>
<organism evidence="10 11">
    <name type="scientific">Hibiscus trionum</name>
    <name type="common">Flower of an hour</name>
    <dbReference type="NCBI Taxonomy" id="183268"/>
    <lineage>
        <taxon>Eukaryota</taxon>
        <taxon>Viridiplantae</taxon>
        <taxon>Streptophyta</taxon>
        <taxon>Embryophyta</taxon>
        <taxon>Tracheophyta</taxon>
        <taxon>Spermatophyta</taxon>
        <taxon>Magnoliopsida</taxon>
        <taxon>eudicotyledons</taxon>
        <taxon>Gunneridae</taxon>
        <taxon>Pentapetalae</taxon>
        <taxon>rosids</taxon>
        <taxon>malvids</taxon>
        <taxon>Malvales</taxon>
        <taxon>Malvaceae</taxon>
        <taxon>Malvoideae</taxon>
        <taxon>Hibiscus</taxon>
    </lineage>
</organism>
<dbReference type="PANTHER" id="PTHR48006">
    <property type="entry name" value="LEUCINE-RICH REPEAT-CONTAINING PROTEIN DDB_G0281931-RELATED"/>
    <property type="match status" value="1"/>
</dbReference>
<dbReference type="SUPFAM" id="SSF52058">
    <property type="entry name" value="L domain-like"/>
    <property type="match status" value="1"/>
</dbReference>
<dbReference type="InterPro" id="IPR013210">
    <property type="entry name" value="LRR_N_plant-typ"/>
</dbReference>
<comment type="caution">
    <text evidence="10">The sequence shown here is derived from an EMBL/GenBank/DDBJ whole genome shotgun (WGS) entry which is preliminary data.</text>
</comment>
<dbReference type="InterPro" id="IPR001611">
    <property type="entry name" value="Leu-rich_rpt"/>
</dbReference>
<keyword evidence="2" id="KW-0433">Leucine-rich repeat</keyword>
<keyword evidence="6 7" id="KW-0472">Membrane</keyword>
<dbReference type="InterPro" id="IPR000719">
    <property type="entry name" value="Prot_kinase_dom"/>
</dbReference>
<dbReference type="Gene3D" id="3.80.10.10">
    <property type="entry name" value="Ribonuclease Inhibitor"/>
    <property type="match status" value="1"/>
</dbReference>
<dbReference type="InterPro" id="IPR051824">
    <property type="entry name" value="LRR_Rcpt-Like_S/T_Kinase"/>
</dbReference>
<keyword evidence="4" id="KW-0677">Repeat</keyword>
<dbReference type="InterPro" id="IPR032675">
    <property type="entry name" value="LRR_dom_sf"/>
</dbReference>
<feature type="transmembrane region" description="Helical" evidence="7">
    <location>
        <begin position="220"/>
        <end position="244"/>
    </location>
</feature>
<feature type="signal peptide" evidence="8">
    <location>
        <begin position="1"/>
        <end position="22"/>
    </location>
</feature>